<protein>
    <submittedName>
        <fullName evidence="7">Cytoplasmic axial filament protein CafA and Ribonuclease G</fullName>
        <ecNumber evidence="7">3.1.4.-</ecNumber>
    </submittedName>
</protein>
<dbReference type="PATRIC" id="fig|270498.16.peg.579"/>
<evidence type="ECO:0000313" key="8">
    <source>
        <dbReference type="Proteomes" id="UP000034076"/>
    </source>
</evidence>
<dbReference type="PROSITE" id="PS50126">
    <property type="entry name" value="S1"/>
    <property type="match status" value="1"/>
</dbReference>
<dbReference type="SMART" id="SM00316">
    <property type="entry name" value="S1"/>
    <property type="match status" value="1"/>
</dbReference>
<dbReference type="GO" id="GO:0006364">
    <property type="term" value="P:rRNA processing"/>
    <property type="evidence" value="ECO:0007669"/>
    <property type="project" value="TreeGrafter"/>
</dbReference>
<dbReference type="Gene3D" id="2.40.50.140">
    <property type="entry name" value="Nucleic acid-binding proteins"/>
    <property type="match status" value="1"/>
</dbReference>
<gene>
    <name evidence="7" type="ORF">CHK_0475</name>
</gene>
<dbReference type="EMBL" id="LAYJ01000045">
    <property type="protein sequence ID" value="KKI52047.1"/>
    <property type="molecule type" value="Genomic_DNA"/>
</dbReference>
<evidence type="ECO:0000256" key="4">
    <source>
        <dbReference type="ARBA" id="ARBA00022842"/>
    </source>
</evidence>
<dbReference type="InterPro" id="IPR019307">
    <property type="entry name" value="RNA-bd_AU-1/RNase_E/G"/>
</dbReference>
<keyword evidence="3 7" id="KW-0378">Hydrolase</keyword>
<dbReference type="GO" id="GO:0003723">
    <property type="term" value="F:RNA binding"/>
    <property type="evidence" value="ECO:0007669"/>
    <property type="project" value="UniProtKB-KW"/>
</dbReference>
<evidence type="ECO:0000256" key="5">
    <source>
        <dbReference type="ARBA" id="ARBA00022884"/>
    </source>
</evidence>
<keyword evidence="5" id="KW-0694">RNA-binding</keyword>
<proteinExistence type="predicted"/>
<dbReference type="NCBIfam" id="TIGR00757">
    <property type="entry name" value="RNaseEG"/>
    <property type="match status" value="1"/>
</dbReference>
<dbReference type="STRING" id="270498.CHK_0475"/>
<dbReference type="CDD" id="cd04453">
    <property type="entry name" value="S1_RNase_E"/>
    <property type="match status" value="1"/>
</dbReference>
<dbReference type="PANTHER" id="PTHR30001">
    <property type="entry name" value="RIBONUCLEASE"/>
    <property type="match status" value="1"/>
</dbReference>
<keyword evidence="4" id="KW-0460">Magnesium</keyword>
<comment type="caution">
    <text evidence="7">The sequence shown here is derived from an EMBL/GenBank/DDBJ whole genome shotgun (WGS) entry which is preliminary data.</text>
</comment>
<organism evidence="7 8">
    <name type="scientific">Christensenella hongkongensis</name>
    <dbReference type="NCBI Taxonomy" id="270498"/>
    <lineage>
        <taxon>Bacteria</taxon>
        <taxon>Bacillati</taxon>
        <taxon>Bacillota</taxon>
        <taxon>Clostridia</taxon>
        <taxon>Christensenellales</taxon>
        <taxon>Christensenellaceae</taxon>
        <taxon>Christensenella</taxon>
    </lineage>
</organism>
<evidence type="ECO:0000259" key="6">
    <source>
        <dbReference type="PROSITE" id="PS50126"/>
    </source>
</evidence>
<dbReference type="GO" id="GO:0004540">
    <property type="term" value="F:RNA nuclease activity"/>
    <property type="evidence" value="ECO:0007669"/>
    <property type="project" value="InterPro"/>
</dbReference>
<reference evidence="7 8" key="1">
    <citation type="submission" date="2015-04" db="EMBL/GenBank/DDBJ databases">
        <title>Draft genome sequence of bacteremic isolate Catabacter hongkongensis type strain HKU16T.</title>
        <authorList>
            <person name="Lau S.K."/>
            <person name="Teng J.L."/>
            <person name="Huang Y."/>
            <person name="Curreem S.O."/>
            <person name="Tsui S.K."/>
            <person name="Woo P.C."/>
        </authorList>
    </citation>
    <scope>NUCLEOTIDE SEQUENCE [LARGE SCALE GENOMIC DNA]</scope>
    <source>
        <strain evidence="7 8">HKU16</strain>
    </source>
</reference>
<evidence type="ECO:0000313" key="7">
    <source>
        <dbReference type="EMBL" id="KKI52047.1"/>
    </source>
</evidence>
<dbReference type="Proteomes" id="UP000034076">
    <property type="component" value="Unassembled WGS sequence"/>
</dbReference>
<dbReference type="PANTHER" id="PTHR30001:SF0">
    <property type="entry name" value="RIBONUCLEASE G"/>
    <property type="match status" value="1"/>
</dbReference>
<name>A0A0M2NNS6_9FIRM</name>
<feature type="domain" description="S1 motif" evidence="6">
    <location>
        <begin position="39"/>
        <end position="135"/>
    </location>
</feature>
<dbReference type="InterPro" id="IPR003029">
    <property type="entry name" value="S1_domain"/>
</dbReference>
<dbReference type="Pfam" id="PF10150">
    <property type="entry name" value="RNase_E_G"/>
    <property type="match status" value="1"/>
</dbReference>
<dbReference type="GO" id="GO:0016787">
    <property type="term" value="F:hydrolase activity"/>
    <property type="evidence" value="ECO:0007669"/>
    <property type="project" value="UniProtKB-KW"/>
</dbReference>
<evidence type="ECO:0000256" key="1">
    <source>
        <dbReference type="ARBA" id="ARBA00001946"/>
    </source>
</evidence>
<dbReference type="OrthoDB" id="9804278at2"/>
<dbReference type="Gene3D" id="3.40.1260.20">
    <property type="entry name" value="Ribonuclease E, catalytic domain"/>
    <property type="match status" value="1"/>
</dbReference>
<comment type="cofactor">
    <cofactor evidence="1">
        <name>Mg(2+)</name>
        <dbReference type="ChEBI" id="CHEBI:18420"/>
    </cofactor>
</comment>
<dbReference type="InterPro" id="IPR012340">
    <property type="entry name" value="NA-bd_OB-fold"/>
</dbReference>
<dbReference type="GO" id="GO:0005737">
    <property type="term" value="C:cytoplasm"/>
    <property type="evidence" value="ECO:0007669"/>
    <property type="project" value="TreeGrafter"/>
</dbReference>
<dbReference type="SUPFAM" id="SSF50249">
    <property type="entry name" value="Nucleic acid-binding proteins"/>
    <property type="match status" value="1"/>
</dbReference>
<dbReference type="AlphaFoldDB" id="A0A0M2NNS6"/>
<evidence type="ECO:0000256" key="3">
    <source>
        <dbReference type="ARBA" id="ARBA00022801"/>
    </source>
</evidence>
<evidence type="ECO:0000256" key="2">
    <source>
        <dbReference type="ARBA" id="ARBA00022723"/>
    </source>
</evidence>
<sequence>MIKKIIADANAHEARVALLDDGDLVEIQVETRGKERLVGNIYKGRVANILPGMQAAFVDVGLDKNAFLYAGDILCDESDFIFDENADEGPVKKKLEVPNIKELLKPNQEIMVQVLKQPGGTKGARVTTHITLPGRMLVLMPTVDHVGVSRRIADEKKREELKEFLTEIKPKDMGVIVRTVAEKSDPEEIEAELKFLVRLWQKVQEKADFVSAPRLIHAEETLLFRTVRDMFTADVSEFIINDKDYYDKVLAVVNIISPGMDGKLKLFEHEGNIFDYYEIEDKISKALQRKVWMKNGCYLVIDETEALTVVDVNTGKYIGEDNLQDTILNANIEAAQEIAKQLRLRDISGIIVIDFIDMDNEENKQKVVDELTRALKNDRTKSNVIGMTELGLVEMTRKKTRRKLSSLTQTTCPCCSGSGRVYNLENMAMRLRREIIRTVNPDEQGMFVVEVNGNLANYIVSRNNQNQAVLPHYENAHFFIRSVPNAHPEQIVITRITDKNSLSDTQVFC</sequence>
<dbReference type="InterPro" id="IPR004659">
    <property type="entry name" value="RNase_E/G"/>
</dbReference>
<keyword evidence="2" id="KW-0479">Metal-binding</keyword>
<keyword evidence="8" id="KW-1185">Reference proteome</keyword>
<dbReference type="GO" id="GO:0046872">
    <property type="term" value="F:metal ion binding"/>
    <property type="evidence" value="ECO:0007669"/>
    <property type="project" value="UniProtKB-KW"/>
</dbReference>
<dbReference type="EC" id="3.1.4.-" evidence="7"/>
<accession>A0A0M2NNS6</accession>
<dbReference type="RefSeq" id="WP_046442421.1">
    <property type="nucleotide sequence ID" value="NZ_LAYJ01000045.1"/>
</dbReference>